<feature type="region of interest" description="Disordered" evidence="1">
    <location>
        <begin position="88"/>
        <end position="175"/>
    </location>
</feature>
<accession>E4Y4U5</accession>
<feature type="region of interest" description="Disordered" evidence="1">
    <location>
        <begin position="241"/>
        <end position="294"/>
    </location>
</feature>
<gene>
    <name evidence="2" type="ORF">GSOID_T00018576001</name>
</gene>
<dbReference type="EMBL" id="FN654281">
    <property type="protein sequence ID" value="CBY30693.1"/>
    <property type="molecule type" value="Genomic_DNA"/>
</dbReference>
<reference evidence="2" key="1">
    <citation type="journal article" date="2010" name="Science">
        <title>Plasticity of animal genome architecture unmasked by rapid evolution of a pelagic tunicate.</title>
        <authorList>
            <person name="Denoeud F."/>
            <person name="Henriet S."/>
            <person name="Mungpakdee S."/>
            <person name="Aury J.M."/>
            <person name="Da Silva C."/>
            <person name="Brinkmann H."/>
            <person name="Mikhaleva J."/>
            <person name="Olsen L.C."/>
            <person name="Jubin C."/>
            <person name="Canestro C."/>
            <person name="Bouquet J.M."/>
            <person name="Danks G."/>
            <person name="Poulain J."/>
            <person name="Campsteijn C."/>
            <person name="Adamski M."/>
            <person name="Cross I."/>
            <person name="Yadetie F."/>
            <person name="Muffato M."/>
            <person name="Louis A."/>
            <person name="Butcher S."/>
            <person name="Tsagkogeorga G."/>
            <person name="Konrad A."/>
            <person name="Singh S."/>
            <person name="Jensen M.F."/>
            <person name="Cong E.H."/>
            <person name="Eikeseth-Otteraa H."/>
            <person name="Noel B."/>
            <person name="Anthouard V."/>
            <person name="Porcel B.M."/>
            <person name="Kachouri-Lafond R."/>
            <person name="Nishino A."/>
            <person name="Ugolini M."/>
            <person name="Chourrout P."/>
            <person name="Nishida H."/>
            <person name="Aasland R."/>
            <person name="Huzurbazar S."/>
            <person name="Westhof E."/>
            <person name="Delsuc F."/>
            <person name="Lehrach H."/>
            <person name="Reinhardt R."/>
            <person name="Weissenbach J."/>
            <person name="Roy S.W."/>
            <person name="Artiguenave F."/>
            <person name="Postlethwait J.H."/>
            <person name="Manak J.R."/>
            <person name="Thompson E.M."/>
            <person name="Jaillon O."/>
            <person name="Du Pasquier L."/>
            <person name="Boudinot P."/>
            <person name="Liberles D.A."/>
            <person name="Volff J.N."/>
            <person name="Philippe H."/>
            <person name="Lenhard B."/>
            <person name="Roest Crollius H."/>
            <person name="Wincker P."/>
            <person name="Chourrout D."/>
        </authorList>
    </citation>
    <scope>NUCLEOTIDE SEQUENCE [LARGE SCALE GENOMIC DNA]</scope>
</reference>
<name>E4Y4U5_OIKDI</name>
<sequence>MASHSMTLRSARSSDLSDDETTFVPETTNVWAQEESTQPAAQIPVNEFEIDWTRFEEVCQEDQAELQTIPDLEDVGIDWSRLRRAMETSRIESGIPTSSKLSPPTSPSRPPGLSTIRTDGSPTTTTFHSMNESSTTRASRQTMDGNVPTSTKQSPPTSPTRPPGLSTIHSDGTRRFREENYDSSFNEQETESTVLEASTLVELAEALEETVIAVSENEIATTGMTSLGERMLDFAIRGTKRAGSDLGSGPPSKKYHVTPVAPPKPARIRHAPQTVESSPIKSPPRSVSPAKAKYSKPSWYTKTAAMKEADSKNDLQIQVNGQDGELGKPTRFFRKNYVILSNPENLIQAPASANRHQRACVNIENNARIYEHNWHEFVSEIEKGNVGAMLFVAGPEKTQIYRFGDIDFTYVSR</sequence>
<feature type="region of interest" description="Disordered" evidence="1">
    <location>
        <begin position="1"/>
        <end position="27"/>
    </location>
</feature>
<organism evidence="2">
    <name type="scientific">Oikopleura dioica</name>
    <name type="common">Tunicate</name>
    <dbReference type="NCBI Taxonomy" id="34765"/>
    <lineage>
        <taxon>Eukaryota</taxon>
        <taxon>Metazoa</taxon>
        <taxon>Chordata</taxon>
        <taxon>Tunicata</taxon>
        <taxon>Appendicularia</taxon>
        <taxon>Copelata</taxon>
        <taxon>Oikopleuridae</taxon>
        <taxon>Oikopleura</taxon>
    </lineage>
</organism>
<evidence type="ECO:0000313" key="2">
    <source>
        <dbReference type="EMBL" id="CBY30693.1"/>
    </source>
</evidence>
<protein>
    <submittedName>
        <fullName evidence="2">Uncharacterized protein</fullName>
    </submittedName>
</protein>
<feature type="compositionally biased region" description="Polar residues" evidence="1">
    <location>
        <begin position="116"/>
        <end position="144"/>
    </location>
</feature>
<evidence type="ECO:0000256" key="1">
    <source>
        <dbReference type="SAM" id="MobiDB-lite"/>
    </source>
</evidence>
<dbReference type="Proteomes" id="UP000011014">
    <property type="component" value="Unassembled WGS sequence"/>
</dbReference>
<dbReference type="AlphaFoldDB" id="E4Y4U5"/>
<proteinExistence type="predicted"/>